<keyword evidence="3" id="KW-1185">Reference proteome</keyword>
<organism evidence="2 3">
    <name type="scientific">Nonomuraea cavernae</name>
    <dbReference type="NCBI Taxonomy" id="2045107"/>
    <lineage>
        <taxon>Bacteria</taxon>
        <taxon>Bacillati</taxon>
        <taxon>Actinomycetota</taxon>
        <taxon>Actinomycetes</taxon>
        <taxon>Streptosporangiales</taxon>
        <taxon>Streptosporangiaceae</taxon>
        <taxon>Nonomuraea</taxon>
    </lineage>
</organism>
<dbReference type="EMBL" id="BMNH01000004">
    <property type="protein sequence ID" value="GGO66888.1"/>
    <property type="molecule type" value="Genomic_DNA"/>
</dbReference>
<accession>A0A917YX66</accession>
<dbReference type="Proteomes" id="UP000646523">
    <property type="component" value="Unassembled WGS sequence"/>
</dbReference>
<reference evidence="2" key="1">
    <citation type="journal article" date="2014" name="Int. J. Syst. Evol. Microbiol.">
        <title>Complete genome sequence of Corynebacterium casei LMG S-19264T (=DSM 44701T), isolated from a smear-ripened cheese.</title>
        <authorList>
            <consortium name="US DOE Joint Genome Institute (JGI-PGF)"/>
            <person name="Walter F."/>
            <person name="Albersmeier A."/>
            <person name="Kalinowski J."/>
            <person name="Ruckert C."/>
        </authorList>
    </citation>
    <scope>NUCLEOTIDE SEQUENCE</scope>
    <source>
        <strain evidence="2">CGMCC 4.7368</strain>
    </source>
</reference>
<evidence type="ECO:0000313" key="3">
    <source>
        <dbReference type="Proteomes" id="UP000646523"/>
    </source>
</evidence>
<comment type="caution">
    <text evidence="2">The sequence shown here is derived from an EMBL/GenBank/DDBJ whole genome shotgun (WGS) entry which is preliminary data.</text>
</comment>
<dbReference type="AlphaFoldDB" id="A0A917YX66"/>
<protein>
    <submittedName>
        <fullName evidence="2">Uncharacterized protein</fullName>
    </submittedName>
</protein>
<reference evidence="2" key="2">
    <citation type="submission" date="2020-09" db="EMBL/GenBank/DDBJ databases">
        <authorList>
            <person name="Sun Q."/>
            <person name="Zhou Y."/>
        </authorList>
    </citation>
    <scope>NUCLEOTIDE SEQUENCE</scope>
    <source>
        <strain evidence="2">CGMCC 4.7368</strain>
    </source>
</reference>
<evidence type="ECO:0000256" key="1">
    <source>
        <dbReference type="SAM" id="MobiDB-lite"/>
    </source>
</evidence>
<feature type="region of interest" description="Disordered" evidence="1">
    <location>
        <begin position="94"/>
        <end position="124"/>
    </location>
</feature>
<name>A0A917YX66_9ACTN</name>
<sequence length="124" mass="12636">MATRAAAARSRAFQARNKALDTFAGEAVFAGDTVVAGVDVPARAAAFAAAGKDVIRSAATAVVAVAPGTHRRDMPGTIVTSACTRIAARLCGRAPAPDHARTGPRPHRIAPAPDRARTGPVTFP</sequence>
<gene>
    <name evidence="2" type="ORF">GCM10012289_21980</name>
</gene>
<proteinExistence type="predicted"/>
<evidence type="ECO:0000313" key="2">
    <source>
        <dbReference type="EMBL" id="GGO66888.1"/>
    </source>
</evidence>